<dbReference type="GO" id="GO:0005886">
    <property type="term" value="C:plasma membrane"/>
    <property type="evidence" value="ECO:0007669"/>
    <property type="project" value="UniProtKB-SubCell"/>
</dbReference>
<keyword evidence="8" id="KW-0807">Transducer</keyword>
<dbReference type="InterPro" id="IPR017452">
    <property type="entry name" value="GPCR_Rhodpsn_7TM"/>
</dbReference>
<keyword evidence="12" id="KW-1185">Reference proteome</keyword>
<comment type="subcellular location">
    <subcellularLocation>
        <location evidence="1">Cell membrane</location>
        <topology evidence="1">Multi-pass membrane protein</topology>
    </subcellularLocation>
</comment>
<evidence type="ECO:0000256" key="4">
    <source>
        <dbReference type="ARBA" id="ARBA00022989"/>
    </source>
</evidence>
<organism evidence="11 12">
    <name type="scientific">Elysia chlorotica</name>
    <name type="common">Eastern emerald elysia</name>
    <name type="synonym">Sea slug</name>
    <dbReference type="NCBI Taxonomy" id="188477"/>
    <lineage>
        <taxon>Eukaryota</taxon>
        <taxon>Metazoa</taxon>
        <taxon>Spiralia</taxon>
        <taxon>Lophotrochozoa</taxon>
        <taxon>Mollusca</taxon>
        <taxon>Gastropoda</taxon>
        <taxon>Heterobranchia</taxon>
        <taxon>Euthyneura</taxon>
        <taxon>Panpulmonata</taxon>
        <taxon>Sacoglossa</taxon>
        <taxon>Placobranchoidea</taxon>
        <taxon>Plakobranchidae</taxon>
        <taxon>Elysia</taxon>
    </lineage>
</organism>
<feature type="domain" description="G-protein coupled receptors family 1 profile" evidence="10">
    <location>
        <begin position="14"/>
        <end position="268"/>
    </location>
</feature>
<feature type="non-terminal residue" evidence="11">
    <location>
        <position position="284"/>
    </location>
</feature>
<comment type="caution">
    <text evidence="11">The sequence shown here is derived from an EMBL/GenBank/DDBJ whole genome shotgun (WGS) entry which is preliminary data.</text>
</comment>
<dbReference type="PANTHER" id="PTHR24249:SF372">
    <property type="entry name" value="G-PROTEIN COUPLED RECEPTORS FAMILY 1 PROFILE DOMAIN-CONTAINING PROTEIN"/>
    <property type="match status" value="1"/>
</dbReference>
<evidence type="ECO:0000313" key="12">
    <source>
        <dbReference type="Proteomes" id="UP000271974"/>
    </source>
</evidence>
<sequence>VGINTVVAVAVLSNNIVLLITLARTRKLWNSTNAYIASLAAADLLLGIMLIVRNFWIIPETSWVFHNNEYVCMPIVCLLYVSCLESITCLAMVSLDRYAYIVWPFWYERHVNKRLITISIALSWVVCIAFGFLPMRLNKFTTDSGCDPLSIISREYLLFGMNFYLFAAEVLIAAMYGRIYCVGNHQRKKIEASTGGFARQRLNSKADSIAARWQVIRFLILVCGTFFLCWMPLQIISILYFTVGTPVIAISVGISFAAINSALNIYILIAMNKTFKAALFGMIC</sequence>
<dbReference type="SUPFAM" id="SSF81321">
    <property type="entry name" value="Family A G protein-coupled receptor-like"/>
    <property type="match status" value="1"/>
</dbReference>
<evidence type="ECO:0000256" key="1">
    <source>
        <dbReference type="ARBA" id="ARBA00004651"/>
    </source>
</evidence>
<name>A0A3S0ZYH7_ELYCH</name>
<feature type="transmembrane region" description="Helical" evidence="9">
    <location>
        <begin position="247"/>
        <end position="269"/>
    </location>
</feature>
<evidence type="ECO:0000256" key="5">
    <source>
        <dbReference type="ARBA" id="ARBA00023040"/>
    </source>
</evidence>
<keyword evidence="2" id="KW-1003">Cell membrane</keyword>
<evidence type="ECO:0000259" key="10">
    <source>
        <dbReference type="PROSITE" id="PS50262"/>
    </source>
</evidence>
<feature type="non-terminal residue" evidence="11">
    <location>
        <position position="1"/>
    </location>
</feature>
<dbReference type="PROSITE" id="PS50262">
    <property type="entry name" value="G_PROTEIN_RECEP_F1_2"/>
    <property type="match status" value="1"/>
</dbReference>
<evidence type="ECO:0000256" key="9">
    <source>
        <dbReference type="SAM" id="Phobius"/>
    </source>
</evidence>
<dbReference type="STRING" id="188477.A0A3S0ZYH7"/>
<dbReference type="CDD" id="cd00637">
    <property type="entry name" value="7tm_classA_rhodopsin-like"/>
    <property type="match status" value="1"/>
</dbReference>
<feature type="transmembrane region" description="Helical" evidence="9">
    <location>
        <begin position="6"/>
        <end position="23"/>
    </location>
</feature>
<dbReference type="Gene3D" id="1.20.1070.10">
    <property type="entry name" value="Rhodopsin 7-helix transmembrane proteins"/>
    <property type="match status" value="1"/>
</dbReference>
<reference evidence="11 12" key="1">
    <citation type="submission" date="2019-01" db="EMBL/GenBank/DDBJ databases">
        <title>A draft genome assembly of the solar-powered sea slug Elysia chlorotica.</title>
        <authorList>
            <person name="Cai H."/>
            <person name="Li Q."/>
            <person name="Fang X."/>
            <person name="Li J."/>
            <person name="Curtis N.E."/>
            <person name="Altenburger A."/>
            <person name="Shibata T."/>
            <person name="Feng M."/>
            <person name="Maeda T."/>
            <person name="Schwartz J.A."/>
            <person name="Shigenobu S."/>
            <person name="Lundholm N."/>
            <person name="Nishiyama T."/>
            <person name="Yang H."/>
            <person name="Hasebe M."/>
            <person name="Li S."/>
            <person name="Pierce S.K."/>
            <person name="Wang J."/>
        </authorList>
    </citation>
    <scope>NUCLEOTIDE SEQUENCE [LARGE SCALE GENOMIC DNA]</scope>
    <source>
        <strain evidence="11">EC2010</strain>
        <tissue evidence="11">Whole organism of an adult</tissue>
    </source>
</reference>
<dbReference type="Proteomes" id="UP000271974">
    <property type="component" value="Unassembled WGS sequence"/>
</dbReference>
<feature type="transmembrane region" description="Helical" evidence="9">
    <location>
        <begin position="115"/>
        <end position="136"/>
    </location>
</feature>
<dbReference type="PANTHER" id="PTHR24249">
    <property type="entry name" value="HISTAMINE RECEPTOR-RELATED G-PROTEIN COUPLED RECEPTOR"/>
    <property type="match status" value="1"/>
</dbReference>
<feature type="transmembrane region" description="Helical" evidence="9">
    <location>
        <begin position="35"/>
        <end position="58"/>
    </location>
</feature>
<keyword evidence="4 9" id="KW-1133">Transmembrane helix</keyword>
<evidence type="ECO:0000256" key="2">
    <source>
        <dbReference type="ARBA" id="ARBA00022475"/>
    </source>
</evidence>
<evidence type="ECO:0000256" key="8">
    <source>
        <dbReference type="ARBA" id="ARBA00023224"/>
    </source>
</evidence>
<dbReference type="InterPro" id="IPR050569">
    <property type="entry name" value="TAAR"/>
</dbReference>
<proteinExistence type="predicted"/>
<dbReference type="Pfam" id="PF00001">
    <property type="entry name" value="7tm_1"/>
    <property type="match status" value="1"/>
</dbReference>
<dbReference type="GO" id="GO:0004930">
    <property type="term" value="F:G protein-coupled receptor activity"/>
    <property type="evidence" value="ECO:0007669"/>
    <property type="project" value="UniProtKB-KW"/>
</dbReference>
<keyword evidence="3 9" id="KW-0812">Transmembrane</keyword>
<gene>
    <name evidence="11" type="ORF">EGW08_013936</name>
</gene>
<dbReference type="EMBL" id="RQTK01000519">
    <property type="protein sequence ID" value="RUS78301.1"/>
    <property type="molecule type" value="Genomic_DNA"/>
</dbReference>
<dbReference type="OrthoDB" id="6101402at2759"/>
<keyword evidence="5" id="KW-0297">G-protein coupled receptor</keyword>
<accession>A0A3S0ZYH7</accession>
<evidence type="ECO:0000256" key="3">
    <source>
        <dbReference type="ARBA" id="ARBA00022692"/>
    </source>
</evidence>
<feature type="transmembrane region" description="Helical" evidence="9">
    <location>
        <begin position="70"/>
        <end position="95"/>
    </location>
</feature>
<dbReference type="PRINTS" id="PR00237">
    <property type="entry name" value="GPCRRHODOPSN"/>
</dbReference>
<evidence type="ECO:0000313" key="11">
    <source>
        <dbReference type="EMBL" id="RUS78301.1"/>
    </source>
</evidence>
<keyword evidence="6 9" id="KW-0472">Membrane</keyword>
<keyword evidence="7" id="KW-0675">Receptor</keyword>
<evidence type="ECO:0000256" key="7">
    <source>
        <dbReference type="ARBA" id="ARBA00023170"/>
    </source>
</evidence>
<feature type="transmembrane region" description="Helical" evidence="9">
    <location>
        <begin position="218"/>
        <end position="241"/>
    </location>
</feature>
<dbReference type="AlphaFoldDB" id="A0A3S0ZYH7"/>
<evidence type="ECO:0000256" key="6">
    <source>
        <dbReference type="ARBA" id="ARBA00023136"/>
    </source>
</evidence>
<protein>
    <recommendedName>
        <fullName evidence="10">G-protein coupled receptors family 1 profile domain-containing protein</fullName>
    </recommendedName>
</protein>
<dbReference type="InterPro" id="IPR000276">
    <property type="entry name" value="GPCR_Rhodpsn"/>
</dbReference>
<feature type="transmembrane region" description="Helical" evidence="9">
    <location>
        <begin position="156"/>
        <end position="179"/>
    </location>
</feature>